<reference evidence="1" key="1">
    <citation type="journal article" date="2014" name="Front. Microbiol.">
        <title>High frequency of phylogenetically diverse reductive dehalogenase-homologous genes in deep subseafloor sedimentary metagenomes.</title>
        <authorList>
            <person name="Kawai M."/>
            <person name="Futagami T."/>
            <person name="Toyoda A."/>
            <person name="Takaki Y."/>
            <person name="Nishi S."/>
            <person name="Hori S."/>
            <person name="Arai W."/>
            <person name="Tsubouchi T."/>
            <person name="Morono Y."/>
            <person name="Uchiyama I."/>
            <person name="Ito T."/>
            <person name="Fujiyama A."/>
            <person name="Inagaki F."/>
            <person name="Takami H."/>
        </authorList>
    </citation>
    <scope>NUCLEOTIDE SEQUENCE</scope>
    <source>
        <strain evidence="1">Expedition CK06-06</strain>
    </source>
</reference>
<dbReference type="AlphaFoldDB" id="X1MQI8"/>
<feature type="non-terminal residue" evidence="1">
    <location>
        <position position="174"/>
    </location>
</feature>
<accession>X1MQI8</accession>
<protein>
    <submittedName>
        <fullName evidence="1">Uncharacterized protein</fullName>
    </submittedName>
</protein>
<sequence length="174" mass="20837">MSGLQYARIKEVDVRFITLTSSKSGAKHSMYRDFRVLKYRIIRRFGKFDYLKVNTNEGYGVIHLLYKGSYIPQRWLSQNWNDIHESPVVDIRFMRGGTNGLGSYIVSQYLSDQRTSYIRYSWSWGWVYCGFVKYWKKITREYIFKDALCMWHKHLSGYQIKLEGKYLKPPPDVR</sequence>
<evidence type="ECO:0000313" key="1">
    <source>
        <dbReference type="EMBL" id="GAI33568.1"/>
    </source>
</evidence>
<gene>
    <name evidence="1" type="ORF">S06H3_51031</name>
</gene>
<organism evidence="1">
    <name type="scientific">marine sediment metagenome</name>
    <dbReference type="NCBI Taxonomy" id="412755"/>
    <lineage>
        <taxon>unclassified sequences</taxon>
        <taxon>metagenomes</taxon>
        <taxon>ecological metagenomes</taxon>
    </lineage>
</organism>
<comment type="caution">
    <text evidence="1">The sequence shown here is derived from an EMBL/GenBank/DDBJ whole genome shotgun (WGS) entry which is preliminary data.</text>
</comment>
<dbReference type="EMBL" id="BARV01032356">
    <property type="protein sequence ID" value="GAI33568.1"/>
    <property type="molecule type" value="Genomic_DNA"/>
</dbReference>
<proteinExistence type="predicted"/>
<name>X1MQI8_9ZZZZ</name>